<dbReference type="PROSITE" id="PS51257">
    <property type="entry name" value="PROKAR_LIPOPROTEIN"/>
    <property type="match status" value="1"/>
</dbReference>
<keyword evidence="1" id="KW-0812">Transmembrane</keyword>
<sequence>MPQLVTRRITPAGFLLALLLFLFLPCLAASCDAPDGTRTEVGYSGADLVTGQQKITGVDGLGLTPAQQAAVADKFDMPVLVQVLAIVAAVLLVLGLGTALLRTPKARALTAVVVSGTGAVLLVVTEVFALGNLTDNARLISATVSSLSSGQGTSVEDEAVAAVELRLGFWLSVSLLLLVFLLNVLVALRRAPVTADAE</sequence>
<comment type="caution">
    <text evidence="3">The sequence shown here is derived from an EMBL/GenBank/DDBJ whole genome shotgun (WGS) entry which is preliminary data.</text>
</comment>
<protein>
    <submittedName>
        <fullName evidence="3">Uncharacterized protein</fullName>
    </submittedName>
</protein>
<keyword evidence="2" id="KW-0732">Signal</keyword>
<name>A0ABU5R186_9PSEU</name>
<proteinExistence type="predicted"/>
<organism evidence="3 4">
    <name type="scientific">Amycolatopsis heterodermiae</name>
    <dbReference type="NCBI Taxonomy" id="3110235"/>
    <lineage>
        <taxon>Bacteria</taxon>
        <taxon>Bacillati</taxon>
        <taxon>Actinomycetota</taxon>
        <taxon>Actinomycetes</taxon>
        <taxon>Pseudonocardiales</taxon>
        <taxon>Pseudonocardiaceae</taxon>
        <taxon>Amycolatopsis</taxon>
    </lineage>
</organism>
<feature type="transmembrane region" description="Helical" evidence="1">
    <location>
        <begin position="79"/>
        <end position="101"/>
    </location>
</feature>
<keyword evidence="1" id="KW-1133">Transmembrane helix</keyword>
<evidence type="ECO:0000313" key="3">
    <source>
        <dbReference type="EMBL" id="MEA5359951.1"/>
    </source>
</evidence>
<evidence type="ECO:0000256" key="1">
    <source>
        <dbReference type="SAM" id="Phobius"/>
    </source>
</evidence>
<gene>
    <name evidence="3" type="ORF">VA596_10415</name>
</gene>
<evidence type="ECO:0000256" key="2">
    <source>
        <dbReference type="SAM" id="SignalP"/>
    </source>
</evidence>
<dbReference type="EMBL" id="JAYFSI010000001">
    <property type="protein sequence ID" value="MEA5359951.1"/>
    <property type="molecule type" value="Genomic_DNA"/>
</dbReference>
<accession>A0ABU5R186</accession>
<keyword evidence="1" id="KW-0472">Membrane</keyword>
<dbReference type="Proteomes" id="UP001304298">
    <property type="component" value="Unassembled WGS sequence"/>
</dbReference>
<feature type="transmembrane region" description="Helical" evidence="1">
    <location>
        <begin position="167"/>
        <end position="188"/>
    </location>
</feature>
<feature type="transmembrane region" description="Helical" evidence="1">
    <location>
        <begin position="108"/>
        <end position="130"/>
    </location>
</feature>
<feature type="chain" id="PRO_5046590720" evidence="2">
    <location>
        <begin position="29"/>
        <end position="198"/>
    </location>
</feature>
<reference evidence="3 4" key="1">
    <citation type="submission" date="2023-12" db="EMBL/GenBank/DDBJ databases">
        <title>Amycolatopsis sp. V23-08.</title>
        <authorList>
            <person name="Somphong A."/>
        </authorList>
    </citation>
    <scope>NUCLEOTIDE SEQUENCE [LARGE SCALE GENOMIC DNA]</scope>
    <source>
        <strain evidence="3 4">V23-08</strain>
    </source>
</reference>
<evidence type="ECO:0000313" key="4">
    <source>
        <dbReference type="Proteomes" id="UP001304298"/>
    </source>
</evidence>
<keyword evidence="4" id="KW-1185">Reference proteome</keyword>
<dbReference type="RefSeq" id="WP_323325458.1">
    <property type="nucleotide sequence ID" value="NZ_JAYFSI010000001.1"/>
</dbReference>
<feature type="signal peptide" evidence="2">
    <location>
        <begin position="1"/>
        <end position="28"/>
    </location>
</feature>